<keyword evidence="2" id="KW-0436">Ligase</keyword>
<evidence type="ECO:0000313" key="2">
    <source>
        <dbReference type="EMBL" id="UXH30883.1"/>
    </source>
</evidence>
<accession>A0A9E7RT58</accession>
<dbReference type="CDD" id="cd10150">
    <property type="entry name" value="CobN_like"/>
    <property type="match status" value="1"/>
</dbReference>
<reference evidence="2" key="1">
    <citation type="submission" date="2022-09" db="EMBL/GenBank/DDBJ databases">
        <title>Characterization of three MwoI isoschizomers from sequenced genome and metagenomes.</title>
        <authorList>
            <person name="Fomenkov A."/>
            <person name="Xu S.Y."/>
            <person name="Roberts R.J."/>
        </authorList>
    </citation>
    <scope>NUCLEOTIDE SEQUENCE</scope>
    <source>
        <strain evidence="2">DSM 2970</strain>
    </source>
</reference>
<dbReference type="GeneID" id="75106556"/>
<proteinExistence type="predicted"/>
<dbReference type="Pfam" id="PF02514">
    <property type="entry name" value="CobN-Mg_chel"/>
    <property type="match status" value="2"/>
</dbReference>
<feature type="domain" description="CobN/magnesium chelatase" evidence="1">
    <location>
        <begin position="646"/>
        <end position="881"/>
    </location>
</feature>
<organism evidence="2">
    <name type="scientific">Methanothermobacter wolfeii</name>
    <name type="common">Methanobacterium wolfei</name>
    <dbReference type="NCBI Taxonomy" id="145261"/>
    <lineage>
        <taxon>Archaea</taxon>
        <taxon>Methanobacteriati</taxon>
        <taxon>Methanobacteriota</taxon>
        <taxon>Methanomada group</taxon>
        <taxon>Methanobacteria</taxon>
        <taxon>Methanobacteriales</taxon>
        <taxon>Methanobacteriaceae</taxon>
        <taxon>Methanothermobacter</taxon>
    </lineage>
</organism>
<protein>
    <submittedName>
        <fullName evidence="2">Cobaltochelatase subunit CobN</fullName>
        <ecNumber evidence="2">6.6.1.2</ecNumber>
    </submittedName>
</protein>
<dbReference type="EC" id="6.6.1.2" evidence="2"/>
<dbReference type="Proteomes" id="UP001065373">
    <property type="component" value="Chromosome"/>
</dbReference>
<gene>
    <name evidence="2" type="ORF">N5910_04850</name>
</gene>
<feature type="domain" description="CobN/magnesium chelatase" evidence="1">
    <location>
        <begin position="196"/>
        <end position="547"/>
    </location>
</feature>
<name>A0A9E7RT58_METWO</name>
<dbReference type="EMBL" id="CP104550">
    <property type="protein sequence ID" value="UXH30883.1"/>
    <property type="molecule type" value="Genomic_DNA"/>
</dbReference>
<dbReference type="PANTHER" id="PTHR44119:SF4">
    <property type="entry name" value="AEROBIC COBALTOCHELATASE SUBUNIT COBN"/>
    <property type="match status" value="1"/>
</dbReference>
<sequence length="967" mass="108267">MGRHVILLLTAFFILAFTGTVAAEDSQGSTNNSSGLNSSEIHCLILSWDTSAGQYQIPAENVMKEYPNVKIQIRSVSQANQNLSEIPELIDWAHLIYLNNIQSGALANTILNLNSGGRLHGKTIVAEPLPYFCYPIIRLTNINNTEFVDINGTPLTDQQIQQIYTAISYSPNSLQVLAGFQQRYPRLYSLLQIRKYWTAEMACTENRMQQLLYMLATAFPGLGFQYKEPVPGTLYGIYRDRKLYTNLTEYTQLHLKPGRPTVGIVAWMSTTWEKGDLELYDSLIREFEKQGASVMVLFGQGNPTQGNHILNGIKEYFIDNETNKSRVDGIIHFTWLLGGETSRAAIDELLNRYGILVFEPITSYMDIDTWEISEGGDWSTATTMALKETQGQIVPIIIATQQNIICPNTGLLMSLTKPVDERIAKFIETVKNWINLRYLPNTEKKAALIYYNYPPGKQNIAGADSLNGLESILTIINLLKENGYNVTGIPENVDELINLLMTKGRTIATWAPGELGKLAEDATLYPVERFMEWYSKLPEITRKQMEEGPFGYIECIAKKIIATENRTSSFIDTANTLIDHWYKAMLSTIDEMGSMLTSEKISDAKNLVERTHEILQGLLVNSGSLTELQIIKNQFIALQIPGLCGWGAPPGNMMVVEKNGTKYFVIPGIRLGNIFLGPQPQRGYTDPGMLYHSTIVPPNYQYLAFYAYLQTEFSADAVIHLGRHGTYEWLPGKDVALSGADYPDICIWTMPSIYIYTMDGVGEVLHAKRRGLAVSISHLTQPFALTALNDDLLALKTLTERYMTSTDDSQKIQLLEMIKESARKLNLDTFIDLNASGAEIADKIHDYIIELESTATPLGLHVFGKDWTREQVTSLVTTMAKKISSIALGSNNFTTPAMVIEGMPANLTDIIGKFYDNMGLNEIINYLQNSTGGTLPKQKFKASRTSTDTSMMLKQVRPENVKCYLEP</sequence>
<dbReference type="InterPro" id="IPR003672">
    <property type="entry name" value="CobN/Mg_chltase"/>
</dbReference>
<dbReference type="GO" id="GO:0051116">
    <property type="term" value="F:cobaltochelatase activity"/>
    <property type="evidence" value="ECO:0007669"/>
    <property type="project" value="UniProtKB-EC"/>
</dbReference>
<evidence type="ECO:0000259" key="1">
    <source>
        <dbReference type="Pfam" id="PF02514"/>
    </source>
</evidence>
<dbReference type="AlphaFoldDB" id="A0A9E7RT58"/>
<dbReference type="PANTHER" id="PTHR44119">
    <property type="entry name" value="MAGNESIUM-CHELATASE SUBUNIT CHLH, CHLOROPLASTIC"/>
    <property type="match status" value="1"/>
</dbReference>
<dbReference type="RefSeq" id="WP_261599351.1">
    <property type="nucleotide sequence ID" value="NZ_CP104550.1"/>
</dbReference>